<protein>
    <recommendedName>
        <fullName evidence="3">UDP-N-acetylglucosamine kinase</fullName>
    </recommendedName>
</protein>
<dbReference type="OrthoDB" id="9791543at2"/>
<dbReference type="InterPro" id="IPR027417">
    <property type="entry name" value="P-loop_NTPase"/>
</dbReference>
<name>A0A163K8D0_9BACL</name>
<dbReference type="EMBL" id="LWMH01000001">
    <property type="protein sequence ID" value="KZS47052.1"/>
    <property type="molecule type" value="Genomic_DNA"/>
</dbReference>
<dbReference type="Gene3D" id="3.40.50.300">
    <property type="entry name" value="P-loop containing nucleotide triphosphate hydrolases"/>
    <property type="match status" value="1"/>
</dbReference>
<dbReference type="Proteomes" id="UP000076796">
    <property type="component" value="Unassembled WGS sequence"/>
</dbReference>
<sequence>MKTKWYNLIIEIPIRHVKIKDKNTQRRKRGANVPIIRDCDLKQIYNHAKMTVRIRAAAAGAPLYYILDGKRYCEEHVQISDYIGNSFGNVKEVEALPGGSQPEMFVFAGCNGAGKTTLIDHFKYKFHSIINADFIAKRMNPENPRSVDLSAGKEALLELRTTLEGCKTFAVETTLSGKHIIKQMNIAKRLGYKIYLYFIGLADVQLHTDRVHTRVIEGGHFISSEDIGRRYYSSLSNLETAVSLADVSVLIDNSRNEYMTVAEISHGQIHCRIDELPQWLRRANLGN</sequence>
<evidence type="ECO:0000313" key="1">
    <source>
        <dbReference type="EMBL" id="KZS47052.1"/>
    </source>
</evidence>
<accession>A0A163K8D0</accession>
<dbReference type="SUPFAM" id="SSF52540">
    <property type="entry name" value="P-loop containing nucleoside triphosphate hydrolases"/>
    <property type="match status" value="1"/>
</dbReference>
<dbReference type="PANTHER" id="PTHR39206">
    <property type="entry name" value="SLL8004 PROTEIN"/>
    <property type="match status" value="1"/>
</dbReference>
<keyword evidence="2" id="KW-1185">Reference proteome</keyword>
<dbReference type="AlphaFoldDB" id="A0A163K8D0"/>
<dbReference type="GeneID" id="97557568"/>
<dbReference type="RefSeq" id="WP_082834295.1">
    <property type="nucleotide sequence ID" value="NZ_CP147845.1"/>
</dbReference>
<organism evidence="1 2">
    <name type="scientific">Paenibacillus glucanolyticus</name>
    <dbReference type="NCBI Taxonomy" id="59843"/>
    <lineage>
        <taxon>Bacteria</taxon>
        <taxon>Bacillati</taxon>
        <taxon>Bacillota</taxon>
        <taxon>Bacilli</taxon>
        <taxon>Bacillales</taxon>
        <taxon>Paenibacillaceae</taxon>
        <taxon>Paenibacillus</taxon>
    </lineage>
</organism>
<reference evidence="1" key="1">
    <citation type="journal article" date="2016" name="Genome Announc.">
        <title>Draft genomes of two strains of Paenibacillus glucanolyticus with capability to degrade lignocellulose.</title>
        <authorList>
            <person name="Mathews S.L."/>
            <person name="Pawlak J."/>
            <person name="Grunden A.M."/>
        </authorList>
    </citation>
    <scope>NUCLEOTIDE SEQUENCE [LARGE SCALE GENOMIC DNA]</scope>
    <source>
        <strain evidence="1">SLM1</strain>
    </source>
</reference>
<evidence type="ECO:0008006" key="3">
    <source>
        <dbReference type="Google" id="ProtNLM"/>
    </source>
</evidence>
<dbReference type="PANTHER" id="PTHR39206:SF1">
    <property type="entry name" value="SLL8004 PROTEIN"/>
    <property type="match status" value="1"/>
</dbReference>
<gene>
    <name evidence="1" type="ORF">AWU65_14520</name>
</gene>
<proteinExistence type="predicted"/>
<evidence type="ECO:0000313" key="2">
    <source>
        <dbReference type="Proteomes" id="UP000076796"/>
    </source>
</evidence>
<comment type="caution">
    <text evidence="1">The sequence shown here is derived from an EMBL/GenBank/DDBJ whole genome shotgun (WGS) entry which is preliminary data.</text>
</comment>